<dbReference type="InterPro" id="IPR036388">
    <property type="entry name" value="WH-like_DNA-bd_sf"/>
</dbReference>
<dbReference type="Pfam" id="PF00392">
    <property type="entry name" value="GntR"/>
    <property type="match status" value="1"/>
</dbReference>
<dbReference type="SUPFAM" id="SSF46785">
    <property type="entry name" value="Winged helix' DNA-binding domain"/>
    <property type="match status" value="1"/>
</dbReference>
<dbReference type="Proteomes" id="UP000287547">
    <property type="component" value="Unassembled WGS sequence"/>
</dbReference>
<protein>
    <submittedName>
        <fullName evidence="7">PLP-dependent aminotransferase family protein</fullName>
    </submittedName>
</protein>
<evidence type="ECO:0000256" key="2">
    <source>
        <dbReference type="ARBA" id="ARBA00022898"/>
    </source>
</evidence>
<accession>A0A428Z833</accession>
<dbReference type="EMBL" id="QHKI01000018">
    <property type="protein sequence ID" value="RSM83961.1"/>
    <property type="molecule type" value="Genomic_DNA"/>
</dbReference>
<evidence type="ECO:0000259" key="6">
    <source>
        <dbReference type="PROSITE" id="PS50949"/>
    </source>
</evidence>
<evidence type="ECO:0000313" key="8">
    <source>
        <dbReference type="Proteomes" id="UP000287547"/>
    </source>
</evidence>
<dbReference type="SUPFAM" id="SSF53383">
    <property type="entry name" value="PLP-dependent transferases"/>
    <property type="match status" value="1"/>
</dbReference>
<keyword evidence="3" id="KW-0805">Transcription regulation</keyword>
<keyword evidence="4" id="KW-0238">DNA-binding</keyword>
<dbReference type="InterPro" id="IPR015424">
    <property type="entry name" value="PyrdxlP-dep_Trfase"/>
</dbReference>
<dbReference type="PROSITE" id="PS50949">
    <property type="entry name" value="HTH_GNTR"/>
    <property type="match status" value="1"/>
</dbReference>
<dbReference type="GO" id="GO:0008483">
    <property type="term" value="F:transaminase activity"/>
    <property type="evidence" value="ECO:0007669"/>
    <property type="project" value="UniProtKB-KW"/>
</dbReference>
<evidence type="ECO:0000256" key="3">
    <source>
        <dbReference type="ARBA" id="ARBA00023015"/>
    </source>
</evidence>
<dbReference type="RefSeq" id="WP_051793489.1">
    <property type="nucleotide sequence ID" value="NZ_QHKI01000018.1"/>
</dbReference>
<comment type="caution">
    <text evidence="7">The sequence shown here is derived from an EMBL/GenBank/DDBJ whole genome shotgun (WGS) entry which is preliminary data.</text>
</comment>
<proteinExistence type="inferred from homology"/>
<dbReference type="OrthoDB" id="9802328at2"/>
<dbReference type="GO" id="GO:0003700">
    <property type="term" value="F:DNA-binding transcription factor activity"/>
    <property type="evidence" value="ECO:0007669"/>
    <property type="project" value="InterPro"/>
</dbReference>
<organism evidence="7 8">
    <name type="scientific">Kibdelosporangium aridum</name>
    <dbReference type="NCBI Taxonomy" id="2030"/>
    <lineage>
        <taxon>Bacteria</taxon>
        <taxon>Bacillati</taxon>
        <taxon>Actinomycetota</taxon>
        <taxon>Actinomycetes</taxon>
        <taxon>Pseudonocardiales</taxon>
        <taxon>Pseudonocardiaceae</taxon>
        <taxon>Kibdelosporangium</taxon>
    </lineage>
</organism>
<dbReference type="Gene3D" id="1.10.10.10">
    <property type="entry name" value="Winged helix-like DNA-binding domain superfamily/Winged helix DNA-binding domain"/>
    <property type="match status" value="1"/>
</dbReference>
<keyword evidence="7" id="KW-0808">Transferase</keyword>
<dbReference type="PANTHER" id="PTHR46577">
    <property type="entry name" value="HTH-TYPE TRANSCRIPTIONAL REGULATORY PROTEIN GABR"/>
    <property type="match status" value="1"/>
</dbReference>
<dbReference type="GO" id="GO:0030170">
    <property type="term" value="F:pyridoxal phosphate binding"/>
    <property type="evidence" value="ECO:0007669"/>
    <property type="project" value="InterPro"/>
</dbReference>
<dbReference type="InterPro" id="IPR000524">
    <property type="entry name" value="Tscrpt_reg_HTH_GntR"/>
</dbReference>
<dbReference type="GO" id="GO:0003677">
    <property type="term" value="F:DNA binding"/>
    <property type="evidence" value="ECO:0007669"/>
    <property type="project" value="UniProtKB-KW"/>
</dbReference>
<dbReference type="CDD" id="cd07377">
    <property type="entry name" value="WHTH_GntR"/>
    <property type="match status" value="1"/>
</dbReference>
<gene>
    <name evidence="7" type="ORF">DMH04_22755</name>
</gene>
<dbReference type="Pfam" id="PF00155">
    <property type="entry name" value="Aminotran_1_2"/>
    <property type="match status" value="1"/>
</dbReference>
<keyword evidence="5" id="KW-0804">Transcription</keyword>
<comment type="similarity">
    <text evidence="1">In the C-terminal section; belongs to the class-I pyridoxal-phosphate-dependent aminotransferase family.</text>
</comment>
<dbReference type="AlphaFoldDB" id="A0A428Z833"/>
<dbReference type="InterPro" id="IPR015421">
    <property type="entry name" value="PyrdxlP-dep_Trfase_major"/>
</dbReference>
<dbReference type="SMART" id="SM00345">
    <property type="entry name" value="HTH_GNTR"/>
    <property type="match status" value="1"/>
</dbReference>
<keyword evidence="2" id="KW-0663">Pyridoxal phosphate</keyword>
<dbReference type="CDD" id="cd00609">
    <property type="entry name" value="AAT_like"/>
    <property type="match status" value="1"/>
</dbReference>
<name>A0A428Z833_KIBAR</name>
<evidence type="ECO:0000313" key="7">
    <source>
        <dbReference type="EMBL" id="RSM83961.1"/>
    </source>
</evidence>
<evidence type="ECO:0000256" key="1">
    <source>
        <dbReference type="ARBA" id="ARBA00005384"/>
    </source>
</evidence>
<feature type="domain" description="HTH gntR-type" evidence="6">
    <location>
        <begin position="4"/>
        <end position="70"/>
    </location>
</feature>
<sequence length="474" mass="50378">MNEDNAALRVIEDIRSIVRTGQPGDRLPSVRALMAKHKASPVTVQQAIQRVAGEGLVEVRPGRGSYVADRPGPARPPDLSWQSVALGPGRPSEDMVAALISVPGPEVLQLSSGYLDPGLLPVEALGAALSRAARRPASWGRVPLEGREELRAWFAREAGGELRAGDMTVCSGAQPALSAAFRGLSEPGDVVLLESPTYVGAIAAARDAGLRVVPVPTDADGVRPDLLAAAFERTGARLFYSQPLHANPHGAVLSAERRPEVFAIVRAAGAFLIEDDWARGFTIDGVAPPTLTSEDVDGHVVYVRSLTKVAAPGLRVAVIGARGVAGKRLRTARSFDDLYVSGPLQEAAIDFVTSPVWRRHLRSLQGALRSRRDALLSALDSHLPDFRVAKPSGGLHVWAELPEGIDDMEFTAAAAARDVVVFPGRSWFAAEPAGSYLRLTYGGAPEHVLAEGVQRLAEVRAAIRRATRATSPAR</sequence>
<dbReference type="InterPro" id="IPR036390">
    <property type="entry name" value="WH_DNA-bd_sf"/>
</dbReference>
<reference evidence="7 8" key="1">
    <citation type="submission" date="2018-05" db="EMBL/GenBank/DDBJ databases">
        <title>Evolution of GPA BGCs.</title>
        <authorList>
            <person name="Waglechner N."/>
            <person name="Wright G.D."/>
        </authorList>
    </citation>
    <scope>NUCLEOTIDE SEQUENCE [LARGE SCALE GENOMIC DNA]</scope>
    <source>
        <strain evidence="7 8">A82846</strain>
    </source>
</reference>
<dbReference type="PANTHER" id="PTHR46577:SF2">
    <property type="entry name" value="TRANSCRIPTIONAL REGULATORY PROTEIN"/>
    <property type="match status" value="1"/>
</dbReference>
<dbReference type="Gene3D" id="3.40.640.10">
    <property type="entry name" value="Type I PLP-dependent aspartate aminotransferase-like (Major domain)"/>
    <property type="match status" value="1"/>
</dbReference>
<evidence type="ECO:0000256" key="4">
    <source>
        <dbReference type="ARBA" id="ARBA00023125"/>
    </source>
</evidence>
<dbReference type="InterPro" id="IPR051446">
    <property type="entry name" value="HTH_trans_reg/aminotransferase"/>
</dbReference>
<keyword evidence="7" id="KW-0032">Aminotransferase</keyword>
<dbReference type="Gene3D" id="3.90.1150.10">
    <property type="entry name" value="Aspartate Aminotransferase, domain 1"/>
    <property type="match status" value="1"/>
</dbReference>
<dbReference type="InterPro" id="IPR004839">
    <property type="entry name" value="Aminotransferase_I/II_large"/>
</dbReference>
<evidence type="ECO:0000256" key="5">
    <source>
        <dbReference type="ARBA" id="ARBA00023163"/>
    </source>
</evidence>
<dbReference type="InterPro" id="IPR015422">
    <property type="entry name" value="PyrdxlP-dep_Trfase_small"/>
</dbReference>